<proteinExistence type="predicted"/>
<comment type="caution">
    <text evidence="1">The sequence shown here is derived from an EMBL/GenBank/DDBJ whole genome shotgun (WGS) entry which is preliminary data.</text>
</comment>
<protein>
    <submittedName>
        <fullName evidence="1">Uncharacterized protein</fullName>
    </submittedName>
</protein>
<evidence type="ECO:0000313" key="2">
    <source>
        <dbReference type="Proteomes" id="UP000618460"/>
    </source>
</evidence>
<dbReference type="AlphaFoldDB" id="A0A917WSG7"/>
<organism evidence="1 2">
    <name type="scientific">Paraliobacillus quinghaiensis</name>
    <dbReference type="NCBI Taxonomy" id="470815"/>
    <lineage>
        <taxon>Bacteria</taxon>
        <taxon>Bacillati</taxon>
        <taxon>Bacillota</taxon>
        <taxon>Bacilli</taxon>
        <taxon>Bacillales</taxon>
        <taxon>Bacillaceae</taxon>
        <taxon>Paraliobacillus</taxon>
    </lineage>
</organism>
<dbReference type="EMBL" id="BMLG01000002">
    <property type="protein sequence ID" value="GGM25157.1"/>
    <property type="molecule type" value="Genomic_DNA"/>
</dbReference>
<keyword evidence="2" id="KW-1185">Reference proteome</keyword>
<gene>
    <name evidence="1" type="ORF">GCM10011351_08530</name>
</gene>
<evidence type="ECO:0000313" key="1">
    <source>
        <dbReference type="EMBL" id="GGM25157.1"/>
    </source>
</evidence>
<accession>A0A917WSG7</accession>
<dbReference type="OrthoDB" id="1859262at2"/>
<name>A0A917WSG7_9BACI</name>
<reference evidence="1" key="2">
    <citation type="submission" date="2020-09" db="EMBL/GenBank/DDBJ databases">
        <authorList>
            <person name="Sun Q."/>
            <person name="Zhou Y."/>
        </authorList>
    </citation>
    <scope>NUCLEOTIDE SEQUENCE</scope>
    <source>
        <strain evidence="1">CGMCC 1.6333</strain>
    </source>
</reference>
<dbReference type="Proteomes" id="UP000618460">
    <property type="component" value="Unassembled WGS sequence"/>
</dbReference>
<sequence length="136" mass="15617">MKKSKKIFLLISSAIILFGMLYGTTYIPKKIITMDASEVSKIDVFDGNRGEQITVIDSEQIKHIISNLNKITFNKGKPSIGYTGYKFRMTIYDGNGKEQKELIINSNNKIRYKGFFYTGKKSSIDFDYIDKIFKKS</sequence>
<dbReference type="RefSeq" id="WP_117153299.1">
    <property type="nucleotide sequence ID" value="NZ_BMLG01000002.1"/>
</dbReference>
<reference evidence="1" key="1">
    <citation type="journal article" date="2014" name="Int. J. Syst. Evol. Microbiol.">
        <title>Complete genome sequence of Corynebacterium casei LMG S-19264T (=DSM 44701T), isolated from a smear-ripened cheese.</title>
        <authorList>
            <consortium name="US DOE Joint Genome Institute (JGI-PGF)"/>
            <person name="Walter F."/>
            <person name="Albersmeier A."/>
            <person name="Kalinowski J."/>
            <person name="Ruckert C."/>
        </authorList>
    </citation>
    <scope>NUCLEOTIDE SEQUENCE</scope>
    <source>
        <strain evidence="1">CGMCC 1.6333</strain>
    </source>
</reference>